<comment type="caution">
    <text evidence="3">The sequence shown here is derived from an EMBL/GenBank/DDBJ whole genome shotgun (WGS) entry which is preliminary data.</text>
</comment>
<dbReference type="EMBL" id="JAUKTV010000006">
    <property type="protein sequence ID" value="KAK0736690.1"/>
    <property type="molecule type" value="Genomic_DNA"/>
</dbReference>
<accession>A0AA40BLZ7</accession>
<dbReference type="PANTHER" id="PTHR39468:SF1">
    <property type="entry name" value="MTF2-LIKE C-TERMINAL DOMAIN-CONTAINING PROTEIN"/>
    <property type="match status" value="1"/>
</dbReference>
<protein>
    <recommendedName>
        <fullName evidence="2">Mtf2-like C-terminal domain-containing protein</fullName>
    </recommendedName>
</protein>
<evidence type="ECO:0000313" key="3">
    <source>
        <dbReference type="EMBL" id="KAK0736690.1"/>
    </source>
</evidence>
<sequence length="496" mass="55566">MSTTLLPFLYQTRTLQRISRNGVPTPALRAFMHTSTTTNLPLRKPSYVPPKRASRSSRIAPGRKGTAFGFSKGESIPFELPEDYERPPPREMNHLLTEAGDRSTITPTERDAFKSIFEEIAAKQPTPPLKDPSSLEPTRENWPGSRFSSDSPAQPSGAETIDIIIQDAADIESRSIRRLHRPYGKRHPITQAAATKDWSKALLRFPPSLRDAARRALNITEGADSPIMPPVNSDEDPDTASSRFGTDPDMLLNPLAKSVQHEALRRAERTRVEAMMQTTKTDFELWDILEKEVFPMVARFGLDKPEPPTLATDTTTKKRKGKKAAAAAAGAAAAAPSPEETTTGDEKFPLHIYGPLYPRYLLAALRLFHQRFAHPSRLALNILPRIKELGPASYVLGVSTPFYNELLRILWYRYGDAEGVLNMLEEMRKAGILYDADSLKVLNAISSWVRMSEIGKEGPFLKELVSLPEWEYGMRSRLRHWGAAMQEQRRELDAAV</sequence>
<dbReference type="PANTHER" id="PTHR39468">
    <property type="entry name" value="CHROMOSOME 7, WHOLE GENOME SHOTGUN SEQUENCE"/>
    <property type="match status" value="1"/>
</dbReference>
<evidence type="ECO:0000259" key="2">
    <source>
        <dbReference type="Pfam" id="PF19189"/>
    </source>
</evidence>
<dbReference type="GO" id="GO:0005739">
    <property type="term" value="C:mitochondrion"/>
    <property type="evidence" value="ECO:0007669"/>
    <property type="project" value="InterPro"/>
</dbReference>
<dbReference type="Pfam" id="PF19189">
    <property type="entry name" value="Mtf2"/>
    <property type="match status" value="1"/>
</dbReference>
<name>A0AA40BLZ7_9PEZI</name>
<feature type="compositionally biased region" description="Basic and acidic residues" evidence="1">
    <location>
        <begin position="83"/>
        <end position="92"/>
    </location>
</feature>
<keyword evidence="4" id="KW-1185">Reference proteome</keyword>
<evidence type="ECO:0000256" key="1">
    <source>
        <dbReference type="SAM" id="MobiDB-lite"/>
    </source>
</evidence>
<gene>
    <name evidence="3" type="ORF">B0T21DRAFT_411839</name>
</gene>
<reference evidence="3" key="1">
    <citation type="submission" date="2023-06" db="EMBL/GenBank/DDBJ databases">
        <title>Genome-scale phylogeny and comparative genomics of the fungal order Sordariales.</title>
        <authorList>
            <consortium name="Lawrence Berkeley National Laboratory"/>
            <person name="Hensen N."/>
            <person name="Bonometti L."/>
            <person name="Westerberg I."/>
            <person name="Brannstrom I.O."/>
            <person name="Guillou S."/>
            <person name="Cros-Aarteil S."/>
            <person name="Calhoun S."/>
            <person name="Haridas S."/>
            <person name="Kuo A."/>
            <person name="Mondo S."/>
            <person name="Pangilinan J."/>
            <person name="Riley R."/>
            <person name="Labutti K."/>
            <person name="Andreopoulos B."/>
            <person name="Lipzen A."/>
            <person name="Chen C."/>
            <person name="Yanf M."/>
            <person name="Daum C."/>
            <person name="Ng V."/>
            <person name="Clum A."/>
            <person name="Steindorff A."/>
            <person name="Ohm R."/>
            <person name="Martin F."/>
            <person name="Silar P."/>
            <person name="Natvig D."/>
            <person name="Lalanne C."/>
            <person name="Gautier V."/>
            <person name="Ament-Velasquez S.L."/>
            <person name="Kruys A."/>
            <person name="Hutchinson M.I."/>
            <person name="Powell A.J."/>
            <person name="Barry K."/>
            <person name="Miller A.N."/>
            <person name="Grigoriev I.V."/>
            <person name="Debuchy R."/>
            <person name="Gladieux P."/>
            <person name="Thoren M.H."/>
            <person name="Johannesson H."/>
        </authorList>
    </citation>
    <scope>NUCLEOTIDE SEQUENCE</scope>
    <source>
        <strain evidence="3">CBS 540.89</strain>
    </source>
</reference>
<organism evidence="3 4">
    <name type="scientific">Apiosordaria backusii</name>
    <dbReference type="NCBI Taxonomy" id="314023"/>
    <lineage>
        <taxon>Eukaryota</taxon>
        <taxon>Fungi</taxon>
        <taxon>Dikarya</taxon>
        <taxon>Ascomycota</taxon>
        <taxon>Pezizomycotina</taxon>
        <taxon>Sordariomycetes</taxon>
        <taxon>Sordariomycetidae</taxon>
        <taxon>Sordariales</taxon>
        <taxon>Lasiosphaeriaceae</taxon>
        <taxon>Apiosordaria</taxon>
    </lineage>
</organism>
<feature type="domain" description="Mtf2-like C-terminal" evidence="2">
    <location>
        <begin position="266"/>
        <end position="451"/>
    </location>
</feature>
<proteinExistence type="predicted"/>
<feature type="region of interest" description="Disordered" evidence="1">
    <location>
        <begin position="220"/>
        <end position="249"/>
    </location>
</feature>
<feature type="region of interest" description="Disordered" evidence="1">
    <location>
        <begin position="46"/>
        <end position="92"/>
    </location>
</feature>
<dbReference type="InterPro" id="IPR040009">
    <property type="entry name" value="Mtf2/C5D6.12-like"/>
</dbReference>
<feature type="region of interest" description="Disordered" evidence="1">
    <location>
        <begin position="121"/>
        <end position="156"/>
    </location>
</feature>
<feature type="compositionally biased region" description="Low complexity" evidence="1">
    <location>
        <begin position="324"/>
        <end position="335"/>
    </location>
</feature>
<evidence type="ECO:0000313" key="4">
    <source>
        <dbReference type="Proteomes" id="UP001172159"/>
    </source>
</evidence>
<dbReference type="AlphaFoldDB" id="A0AA40BLZ7"/>
<feature type="region of interest" description="Disordered" evidence="1">
    <location>
        <begin position="304"/>
        <end position="344"/>
    </location>
</feature>
<dbReference type="Proteomes" id="UP001172159">
    <property type="component" value="Unassembled WGS sequence"/>
</dbReference>
<dbReference type="InterPro" id="IPR043837">
    <property type="entry name" value="Mtf2-like_C"/>
</dbReference>